<keyword evidence="2" id="KW-1133">Transmembrane helix</keyword>
<keyword evidence="2" id="KW-0812">Transmembrane</keyword>
<accession>A0A927EUV0</accession>
<comment type="caution">
    <text evidence="3">The sequence shown here is derived from an EMBL/GenBank/DDBJ whole genome shotgun (WGS) entry which is preliminary data.</text>
</comment>
<evidence type="ECO:0000313" key="3">
    <source>
        <dbReference type="EMBL" id="MBD3930009.1"/>
    </source>
</evidence>
<name>A0A927EUV0_9ACTN</name>
<gene>
    <name evidence="3" type="ORF">IF129_00280</name>
</gene>
<dbReference type="EMBL" id="JACXYU010000001">
    <property type="protein sequence ID" value="MBD3930009.1"/>
    <property type="molecule type" value="Genomic_DNA"/>
</dbReference>
<dbReference type="InterPro" id="IPR021449">
    <property type="entry name" value="DUF3099"/>
</dbReference>
<proteinExistence type="predicted"/>
<feature type="region of interest" description="Disordered" evidence="1">
    <location>
        <begin position="79"/>
        <end position="144"/>
    </location>
</feature>
<keyword evidence="2" id="KW-0472">Membrane</keyword>
<feature type="transmembrane region" description="Helical" evidence="2">
    <location>
        <begin position="55"/>
        <end position="76"/>
    </location>
</feature>
<evidence type="ECO:0000256" key="2">
    <source>
        <dbReference type="SAM" id="Phobius"/>
    </source>
</evidence>
<evidence type="ECO:0000313" key="4">
    <source>
        <dbReference type="Proteomes" id="UP000632289"/>
    </source>
</evidence>
<protein>
    <submittedName>
        <fullName evidence="3">DUF3099 domain-containing protein</fullName>
    </submittedName>
</protein>
<evidence type="ECO:0000256" key="1">
    <source>
        <dbReference type="SAM" id="MobiDB-lite"/>
    </source>
</evidence>
<organism evidence="3 4">
    <name type="scientific">Streptomyces chumphonensis</name>
    <dbReference type="NCBI Taxonomy" id="1214925"/>
    <lineage>
        <taxon>Bacteria</taxon>
        <taxon>Bacillati</taxon>
        <taxon>Actinomycetota</taxon>
        <taxon>Actinomycetes</taxon>
        <taxon>Kitasatosporales</taxon>
        <taxon>Streptomycetaceae</taxon>
        <taxon>Streptomyces</taxon>
    </lineage>
</organism>
<dbReference type="AlphaFoldDB" id="A0A927EUV0"/>
<dbReference type="RefSeq" id="WP_191207328.1">
    <property type="nucleotide sequence ID" value="NZ_BAABKL010000025.1"/>
</dbReference>
<dbReference type="Pfam" id="PF11298">
    <property type="entry name" value="DUF3099"/>
    <property type="match status" value="1"/>
</dbReference>
<feature type="transmembrane region" description="Helical" evidence="2">
    <location>
        <begin position="31"/>
        <end position="49"/>
    </location>
</feature>
<keyword evidence="4" id="KW-1185">Reference proteome</keyword>
<dbReference type="Proteomes" id="UP000632289">
    <property type="component" value="Unassembled WGS sequence"/>
</dbReference>
<reference evidence="3" key="1">
    <citation type="submission" date="2020-09" db="EMBL/GenBank/DDBJ databases">
        <title>Secondary metabolite and genome analysis of marine Streptomyces chumphonensis KK1-2T.</title>
        <authorList>
            <person name="Phongsopitanun W."/>
            <person name="Kanchanasin P."/>
            <person name="Pittayakhajonwut P."/>
            <person name="Suwanborirux K."/>
            <person name="Tanasupawat S."/>
        </authorList>
    </citation>
    <scope>NUCLEOTIDE SEQUENCE</scope>
    <source>
        <strain evidence="3">KK1-2</strain>
    </source>
</reference>
<sequence length="144" mass="15165">MTRKQHGPEVYRITGARQGLTDDVRRRQRRYVISMLIRTLSVVLTVLLWNVWVPLAVVTLVLGGVLPYVAVVVANAGRENAPGLPSTFDVPPERAALAPSHVETAGERPPAPGGAGTGSARFTAPGATSAPDATSGSRRHSAHG</sequence>